<proteinExistence type="predicted"/>
<name>A0A9W6X317_9STRA</name>
<dbReference type="Proteomes" id="UP001165121">
    <property type="component" value="Unassembled WGS sequence"/>
</dbReference>
<protein>
    <submittedName>
        <fullName evidence="1">Unnamed protein product</fullName>
    </submittedName>
</protein>
<sequence>MLSSLDHIYTKVPSKPRVLYYVIGDADDARYIADMTIFGAMEIEYLVCFRNMIKRFYDHGKKVPTAKLALAAADIYDTHFASSKYQFHARKAMSERRWMAYPDIAEFCNYF</sequence>
<reference evidence="1" key="1">
    <citation type="submission" date="2023-04" db="EMBL/GenBank/DDBJ databases">
        <title>Phytophthora fragariaefolia NBRC 109709.</title>
        <authorList>
            <person name="Ichikawa N."/>
            <person name="Sato H."/>
            <person name="Tonouchi N."/>
        </authorList>
    </citation>
    <scope>NUCLEOTIDE SEQUENCE</scope>
    <source>
        <strain evidence="1">NBRC 109709</strain>
    </source>
</reference>
<evidence type="ECO:0000313" key="2">
    <source>
        <dbReference type="Proteomes" id="UP001165121"/>
    </source>
</evidence>
<gene>
    <name evidence="1" type="ORF">Pfra01_000579500</name>
</gene>
<accession>A0A9W6X317</accession>
<dbReference type="AlphaFoldDB" id="A0A9W6X317"/>
<organism evidence="1 2">
    <name type="scientific">Phytophthora fragariaefolia</name>
    <dbReference type="NCBI Taxonomy" id="1490495"/>
    <lineage>
        <taxon>Eukaryota</taxon>
        <taxon>Sar</taxon>
        <taxon>Stramenopiles</taxon>
        <taxon>Oomycota</taxon>
        <taxon>Peronosporomycetes</taxon>
        <taxon>Peronosporales</taxon>
        <taxon>Peronosporaceae</taxon>
        <taxon>Phytophthora</taxon>
    </lineage>
</organism>
<comment type="caution">
    <text evidence="1">The sequence shown here is derived from an EMBL/GenBank/DDBJ whole genome shotgun (WGS) entry which is preliminary data.</text>
</comment>
<keyword evidence="2" id="KW-1185">Reference proteome</keyword>
<dbReference type="EMBL" id="BSXT01000464">
    <property type="protein sequence ID" value="GMF28218.1"/>
    <property type="molecule type" value="Genomic_DNA"/>
</dbReference>
<evidence type="ECO:0000313" key="1">
    <source>
        <dbReference type="EMBL" id="GMF28218.1"/>
    </source>
</evidence>